<accession>A0A8C4R6A5</accession>
<dbReference type="InterPro" id="IPR036397">
    <property type="entry name" value="RNaseH_sf"/>
</dbReference>
<name>A0A8C4R6A5_EPTBU</name>
<evidence type="ECO:0000313" key="1">
    <source>
        <dbReference type="Ensembl" id="ENSEBUP00000024827.1"/>
    </source>
</evidence>
<keyword evidence="2" id="KW-1185">Reference proteome</keyword>
<organism evidence="1 2">
    <name type="scientific">Eptatretus burgeri</name>
    <name type="common">Inshore hagfish</name>
    <dbReference type="NCBI Taxonomy" id="7764"/>
    <lineage>
        <taxon>Eukaryota</taxon>
        <taxon>Metazoa</taxon>
        <taxon>Chordata</taxon>
        <taxon>Craniata</taxon>
        <taxon>Vertebrata</taxon>
        <taxon>Cyclostomata</taxon>
        <taxon>Myxini</taxon>
        <taxon>Myxiniformes</taxon>
        <taxon>Myxinidae</taxon>
        <taxon>Eptatretinae</taxon>
        <taxon>Eptatretus</taxon>
    </lineage>
</organism>
<proteinExistence type="predicted"/>
<dbReference type="Gene3D" id="3.30.420.10">
    <property type="entry name" value="Ribonuclease H-like superfamily/Ribonuclease H"/>
    <property type="match status" value="1"/>
</dbReference>
<evidence type="ECO:0000313" key="2">
    <source>
        <dbReference type="Proteomes" id="UP000694388"/>
    </source>
</evidence>
<dbReference type="PANTHER" id="PTHR47326">
    <property type="entry name" value="TRANSPOSABLE ELEMENT TC3 TRANSPOSASE-LIKE PROTEIN"/>
    <property type="match status" value="1"/>
</dbReference>
<reference evidence="1" key="1">
    <citation type="submission" date="2025-08" db="UniProtKB">
        <authorList>
            <consortium name="Ensembl"/>
        </authorList>
    </citation>
    <scope>IDENTIFICATION</scope>
</reference>
<dbReference type="GO" id="GO:0003676">
    <property type="term" value="F:nucleic acid binding"/>
    <property type="evidence" value="ECO:0007669"/>
    <property type="project" value="InterPro"/>
</dbReference>
<dbReference type="Ensembl" id="ENSEBUT00000025402.1">
    <property type="protein sequence ID" value="ENSEBUP00000024827.1"/>
    <property type="gene ID" value="ENSEBUG00000015340.1"/>
</dbReference>
<protein>
    <submittedName>
        <fullName evidence="1">Uncharacterized protein</fullName>
    </submittedName>
</protein>
<reference evidence="1" key="2">
    <citation type="submission" date="2025-09" db="UniProtKB">
        <authorList>
            <consortium name="Ensembl"/>
        </authorList>
    </citation>
    <scope>IDENTIFICATION</scope>
</reference>
<dbReference type="Proteomes" id="UP000694388">
    <property type="component" value="Unplaced"/>
</dbReference>
<dbReference type="AlphaFoldDB" id="A0A8C4R6A5"/>
<sequence>MINSECYCDLILYPFIKQLKEDEISSAYFQQASATAHTARGSMTLLCNAFADRLISKDIWPPRSLDLSPPDFYLWGAMKGAVYKDNPHSLQELQEVNTKFINNISQAELMRAFKEYAGTCRCLSACTSLPFSTHFVKPAGFHDGCKQHRDRSGSPQGLRRAPEAVSMVNLVTAVSRCSDCVAQHVVSCPSCLVGS</sequence>
<dbReference type="PANTHER" id="PTHR47326:SF1">
    <property type="entry name" value="HTH PSQ-TYPE DOMAIN-CONTAINING PROTEIN"/>
    <property type="match status" value="1"/>
</dbReference>